<feature type="signal peptide" evidence="3">
    <location>
        <begin position="1"/>
        <end position="19"/>
    </location>
</feature>
<evidence type="ECO:0000256" key="1">
    <source>
        <dbReference type="ARBA" id="ARBA00023157"/>
    </source>
</evidence>
<evidence type="ECO:0000313" key="5">
    <source>
        <dbReference type="Proteomes" id="UP000694865"/>
    </source>
</evidence>
<keyword evidence="1" id="KW-1015">Disulfide bond</keyword>
<evidence type="ECO:0000313" key="6">
    <source>
        <dbReference type="RefSeq" id="XP_006822805.1"/>
    </source>
</evidence>
<gene>
    <name evidence="6" type="primary">LOC100379033</name>
</gene>
<evidence type="ECO:0000259" key="4">
    <source>
        <dbReference type="PROSITE" id="PS51233"/>
    </source>
</evidence>
<keyword evidence="5" id="KW-1185">Reference proteome</keyword>
<dbReference type="Pfam" id="PF00094">
    <property type="entry name" value="VWD"/>
    <property type="match status" value="1"/>
</dbReference>
<dbReference type="Proteomes" id="UP000694865">
    <property type="component" value="Unplaced"/>
</dbReference>
<organism evidence="5 6">
    <name type="scientific">Saccoglossus kowalevskii</name>
    <name type="common">Acorn worm</name>
    <dbReference type="NCBI Taxonomy" id="10224"/>
    <lineage>
        <taxon>Eukaryota</taxon>
        <taxon>Metazoa</taxon>
        <taxon>Hemichordata</taxon>
        <taxon>Enteropneusta</taxon>
        <taxon>Harrimaniidae</taxon>
        <taxon>Saccoglossus</taxon>
    </lineage>
</organism>
<dbReference type="SMART" id="SM00216">
    <property type="entry name" value="VWD"/>
    <property type="match status" value="1"/>
</dbReference>
<dbReference type="InterPro" id="IPR001846">
    <property type="entry name" value="VWF_type-D"/>
</dbReference>
<name>A0ABM0MS14_SACKO</name>
<keyword evidence="3" id="KW-0732">Signal</keyword>
<sequence length="280" mass="30975">MMHAGTLITIFCIVGLGYAADPDFTFTWMDCAANFLEVTIGPTSTGSVKFHIVDVTSGQKVATEIQDYGTTVVYTVPETLDNSVENKVTGRGFRVPLPKCGNGQYEPHMTTFDGYKFNSNGYCSYTLVKSCDDTVYPDFEVTADFRGKNYPYEPPTFMVAFNVTSNGKQLIRINEDDSVLISGKPMTDSLTVIDDYVGKVRKENGVITVYLNELGFTLNWKRRGHGMSITLNDEYLHGRVCGLLGNADDNPKNDFVTPDGQRTFDSVVFSDSWQVPGSCP</sequence>
<dbReference type="PANTHER" id="PTHR11339">
    <property type="entry name" value="EXTRACELLULAR MATRIX GLYCOPROTEIN RELATED"/>
    <property type="match status" value="1"/>
</dbReference>
<accession>A0ABM0MS14</accession>
<dbReference type="RefSeq" id="XP_006822805.1">
    <property type="nucleotide sequence ID" value="XM_006822742.1"/>
</dbReference>
<evidence type="ECO:0000256" key="2">
    <source>
        <dbReference type="ARBA" id="ARBA00023180"/>
    </source>
</evidence>
<evidence type="ECO:0000256" key="3">
    <source>
        <dbReference type="SAM" id="SignalP"/>
    </source>
</evidence>
<feature type="domain" description="VWFD" evidence="4">
    <location>
        <begin position="99"/>
        <end position="280"/>
    </location>
</feature>
<dbReference type="InterPro" id="IPR050780">
    <property type="entry name" value="Mucin_vWF_Thrombospondin_sf"/>
</dbReference>
<reference evidence="6" key="1">
    <citation type="submission" date="2025-08" db="UniProtKB">
        <authorList>
            <consortium name="RefSeq"/>
        </authorList>
    </citation>
    <scope>IDENTIFICATION</scope>
    <source>
        <tissue evidence="6">Testes</tissue>
    </source>
</reference>
<dbReference type="GeneID" id="100379033"/>
<proteinExistence type="predicted"/>
<feature type="chain" id="PRO_5045036552" evidence="3">
    <location>
        <begin position="20"/>
        <end position="280"/>
    </location>
</feature>
<protein>
    <submittedName>
        <fullName evidence="6">Alpha-tectorin-like isoform X1</fullName>
    </submittedName>
</protein>
<dbReference type="PROSITE" id="PS51233">
    <property type="entry name" value="VWFD"/>
    <property type="match status" value="1"/>
</dbReference>
<keyword evidence="2" id="KW-0325">Glycoprotein</keyword>